<evidence type="ECO:0000256" key="1">
    <source>
        <dbReference type="ARBA" id="ARBA00022473"/>
    </source>
</evidence>
<evidence type="ECO:0000259" key="3">
    <source>
        <dbReference type="SMART" id="SM00306"/>
    </source>
</evidence>
<sequence>MVTPTSTLAIDWMARAPPTEPIDIMSGFDCILCLMLPLLPYAAFFAQDNNKDNTDKGTKPKKKGCFHGDDVVVTRQHGPAKLADVAKMTNVELLSRDDQGRLAFSPVYYWIHKDESVRHQFLELRTKSGHRLSITRDHLIYEVSCGGNQANDDLRAIFADRLT</sequence>
<dbReference type="PROSITE" id="PS50817">
    <property type="entry name" value="INTEIN_N_TER"/>
    <property type="match status" value="1"/>
</dbReference>
<proteinExistence type="predicted"/>
<dbReference type="Gene3D" id="2.170.16.10">
    <property type="entry name" value="Hedgehog/Intein (Hint) domain"/>
    <property type="match status" value="1"/>
</dbReference>
<dbReference type="InterPro" id="IPR001767">
    <property type="entry name" value="Hedgehog_Hint"/>
</dbReference>
<evidence type="ECO:0000256" key="2">
    <source>
        <dbReference type="SAM" id="Phobius"/>
    </source>
</evidence>
<dbReference type="CDD" id="cd00081">
    <property type="entry name" value="Hint"/>
    <property type="match status" value="1"/>
</dbReference>
<dbReference type="InterPro" id="IPR052140">
    <property type="entry name" value="Dev_Signal_Hedgehog-like"/>
</dbReference>
<dbReference type="InterPro" id="IPR006141">
    <property type="entry name" value="Intein_N"/>
</dbReference>
<dbReference type="Pfam" id="PF01079">
    <property type="entry name" value="Hint"/>
    <property type="match status" value="1"/>
</dbReference>
<dbReference type="GO" id="GO:0016539">
    <property type="term" value="P:intein-mediated protein splicing"/>
    <property type="evidence" value="ECO:0007669"/>
    <property type="project" value="InterPro"/>
</dbReference>
<dbReference type="PANTHER" id="PTHR46706:SF12">
    <property type="entry name" value="PROTEIN QUA-1-RELATED"/>
    <property type="match status" value="1"/>
</dbReference>
<dbReference type="NCBIfam" id="TIGR01445">
    <property type="entry name" value="intein_Nterm"/>
    <property type="match status" value="1"/>
</dbReference>
<name>A0A915IPL1_ROMCU</name>
<dbReference type="AlphaFoldDB" id="A0A915IPL1"/>
<keyword evidence="4" id="KW-1185">Reference proteome</keyword>
<feature type="domain" description="Hint" evidence="3">
    <location>
        <begin position="63"/>
        <end position="159"/>
    </location>
</feature>
<evidence type="ECO:0000313" key="5">
    <source>
        <dbReference type="WBParaSite" id="nRc.2.0.1.t15815-RA"/>
    </source>
</evidence>
<dbReference type="WBParaSite" id="nRc.2.0.1.t15815-RA">
    <property type="protein sequence ID" value="nRc.2.0.1.t15815-RA"/>
    <property type="gene ID" value="nRc.2.0.1.g15815"/>
</dbReference>
<feature type="transmembrane region" description="Helical" evidence="2">
    <location>
        <begin position="24"/>
        <end position="46"/>
    </location>
</feature>
<organism evidence="4 5">
    <name type="scientific">Romanomermis culicivorax</name>
    <name type="common">Nematode worm</name>
    <dbReference type="NCBI Taxonomy" id="13658"/>
    <lineage>
        <taxon>Eukaryota</taxon>
        <taxon>Metazoa</taxon>
        <taxon>Ecdysozoa</taxon>
        <taxon>Nematoda</taxon>
        <taxon>Enoplea</taxon>
        <taxon>Dorylaimia</taxon>
        <taxon>Mermithida</taxon>
        <taxon>Mermithoidea</taxon>
        <taxon>Mermithidae</taxon>
        <taxon>Romanomermis</taxon>
    </lineage>
</organism>
<keyword evidence="1" id="KW-0217">Developmental protein</keyword>
<evidence type="ECO:0000313" key="4">
    <source>
        <dbReference type="Proteomes" id="UP000887565"/>
    </source>
</evidence>
<accession>A0A915IPL1</accession>
<dbReference type="InterPro" id="IPR036844">
    <property type="entry name" value="Hint_dom_sf"/>
</dbReference>
<dbReference type="SUPFAM" id="SSF51294">
    <property type="entry name" value="Hedgehog/intein (Hint) domain"/>
    <property type="match status" value="1"/>
</dbReference>
<protein>
    <submittedName>
        <fullName evidence="5">Hint domain-containing protein</fullName>
    </submittedName>
</protein>
<reference evidence="5" key="1">
    <citation type="submission" date="2022-11" db="UniProtKB">
        <authorList>
            <consortium name="WormBaseParasite"/>
        </authorList>
    </citation>
    <scope>IDENTIFICATION</scope>
</reference>
<dbReference type="InterPro" id="IPR003587">
    <property type="entry name" value="Hint_dom_N"/>
</dbReference>
<dbReference type="GO" id="GO:0016540">
    <property type="term" value="P:protein autoprocessing"/>
    <property type="evidence" value="ECO:0007669"/>
    <property type="project" value="InterPro"/>
</dbReference>
<keyword evidence="2" id="KW-1133">Transmembrane helix</keyword>
<dbReference type="PANTHER" id="PTHR46706">
    <property type="entry name" value="PROTEIN QUA-1-RELATED"/>
    <property type="match status" value="1"/>
</dbReference>
<dbReference type="SMART" id="SM00306">
    <property type="entry name" value="HintN"/>
    <property type="match status" value="1"/>
</dbReference>
<keyword evidence="2" id="KW-0812">Transmembrane</keyword>
<keyword evidence="2" id="KW-0472">Membrane</keyword>
<dbReference type="Proteomes" id="UP000887565">
    <property type="component" value="Unplaced"/>
</dbReference>